<dbReference type="EMBL" id="AZHW01001157">
    <property type="protein sequence ID" value="ETW93883.1"/>
    <property type="molecule type" value="Genomic_DNA"/>
</dbReference>
<dbReference type="Proteomes" id="UP000019141">
    <property type="component" value="Unassembled WGS sequence"/>
</dbReference>
<reference evidence="1 2" key="1">
    <citation type="journal article" date="2014" name="Nature">
        <title>An environmental bacterial taxon with a large and distinct metabolic repertoire.</title>
        <authorList>
            <person name="Wilson M.C."/>
            <person name="Mori T."/>
            <person name="Ruckert C."/>
            <person name="Uria A.R."/>
            <person name="Helf M.J."/>
            <person name="Takada K."/>
            <person name="Gernert C."/>
            <person name="Steffens U.A."/>
            <person name="Heycke N."/>
            <person name="Schmitt S."/>
            <person name="Rinke C."/>
            <person name="Helfrich E.J."/>
            <person name="Brachmann A.O."/>
            <person name="Gurgui C."/>
            <person name="Wakimoto T."/>
            <person name="Kracht M."/>
            <person name="Crusemann M."/>
            <person name="Hentschel U."/>
            <person name="Abe I."/>
            <person name="Matsunaga S."/>
            <person name="Kalinowski J."/>
            <person name="Takeyama H."/>
            <person name="Piel J."/>
        </authorList>
    </citation>
    <scope>NUCLEOTIDE SEQUENCE [LARGE SCALE GENOMIC DNA]</scope>
    <source>
        <strain evidence="2">TSY1</strain>
    </source>
</reference>
<accession>W4L739</accession>
<protein>
    <submittedName>
        <fullName evidence="1">Uncharacterized protein</fullName>
    </submittedName>
</protein>
<proteinExistence type="predicted"/>
<name>W4L739_ENTF1</name>
<evidence type="ECO:0000313" key="1">
    <source>
        <dbReference type="EMBL" id="ETW93883.1"/>
    </source>
</evidence>
<evidence type="ECO:0000313" key="2">
    <source>
        <dbReference type="Proteomes" id="UP000019141"/>
    </source>
</evidence>
<dbReference type="AlphaFoldDB" id="W4L739"/>
<dbReference type="HOGENOM" id="CLU_2104528_0_0_7"/>
<organism evidence="1 2">
    <name type="scientific">Entotheonella factor</name>
    <dbReference type="NCBI Taxonomy" id="1429438"/>
    <lineage>
        <taxon>Bacteria</taxon>
        <taxon>Pseudomonadati</taxon>
        <taxon>Nitrospinota/Tectimicrobiota group</taxon>
        <taxon>Candidatus Tectimicrobiota</taxon>
        <taxon>Candidatus Entotheonellia</taxon>
        <taxon>Candidatus Entotheonellales</taxon>
        <taxon>Candidatus Entotheonellaceae</taxon>
        <taxon>Candidatus Entotheonella</taxon>
    </lineage>
</organism>
<comment type="caution">
    <text evidence="1">The sequence shown here is derived from an EMBL/GenBank/DDBJ whole genome shotgun (WGS) entry which is preliminary data.</text>
</comment>
<gene>
    <name evidence="1" type="ORF">ETSY1_37290</name>
</gene>
<keyword evidence="2" id="KW-1185">Reference proteome</keyword>
<sequence>MWPRLDTCLILSVLITILASGGLAFADNAQRMAEMQKSLNAEVLDQPFSVAEPMEAPVAVEPSQQQKPVTRCGERCGRSYTYPRLSLGWYYGHHSHGFGHYYGHRYHRYHRHHRHY</sequence>